<evidence type="ECO:0000313" key="9">
    <source>
        <dbReference type="Proteomes" id="UP000061010"/>
    </source>
</evidence>
<dbReference type="GO" id="GO:0005886">
    <property type="term" value="C:plasma membrane"/>
    <property type="evidence" value="ECO:0007669"/>
    <property type="project" value="TreeGrafter"/>
</dbReference>
<dbReference type="Proteomes" id="UP000061010">
    <property type="component" value="Chromosome"/>
</dbReference>
<keyword evidence="6" id="KW-0812">Transmembrane</keyword>
<name>A0A0S1AUW9_9GAMM</name>
<reference evidence="8 9" key="1">
    <citation type="journal article" date="2015" name="Genome Announc.">
        <title>Complete Genome Sequencing of Stenotrophomonas acidaminiphila ZAC14D2_NAIMI4_2, a Multidrug-Resistant Strain Isolated from Sediments of a Polluted River in Mexico, Uncovers New Antibiotic Resistance Genes and a Novel Class-II Lasso Peptide Biosynthesis Gene Cluster.</title>
        <authorList>
            <person name="Vinuesa P."/>
            <person name="Ochoa-Sanchez L.E."/>
        </authorList>
    </citation>
    <scope>NUCLEOTIDE SEQUENCE [LARGE SCALE GENOMIC DNA]</scope>
    <source>
        <strain evidence="8 9">ZAC14D2_NAIMI4_2</strain>
    </source>
</reference>
<comment type="catalytic activity">
    <reaction evidence="1">
        <text>ATP + protein L-histidine = ADP + protein N-phospho-L-histidine.</text>
        <dbReference type="EC" id="2.7.13.3"/>
    </reaction>
</comment>
<dbReference type="AlphaFoldDB" id="A0A0S1AUW9"/>
<dbReference type="EMBL" id="CP012900">
    <property type="protein sequence ID" value="ALJ26609.1"/>
    <property type="molecule type" value="Genomic_DNA"/>
</dbReference>
<dbReference type="SUPFAM" id="SSF55874">
    <property type="entry name" value="ATPase domain of HSP90 chaperone/DNA topoisomerase II/histidine kinase"/>
    <property type="match status" value="1"/>
</dbReference>
<feature type="domain" description="Signal transduction histidine kinase dimerisation/phosphoacceptor" evidence="7">
    <location>
        <begin position="210"/>
        <end position="275"/>
    </location>
</feature>
<dbReference type="PANTHER" id="PTHR45436:SF5">
    <property type="entry name" value="SENSOR HISTIDINE KINASE TRCS"/>
    <property type="match status" value="1"/>
</dbReference>
<keyword evidence="3" id="KW-0597">Phosphoprotein</keyword>
<dbReference type="InterPro" id="IPR050428">
    <property type="entry name" value="TCS_sensor_his_kinase"/>
</dbReference>
<dbReference type="Gene3D" id="1.10.287.130">
    <property type="match status" value="1"/>
</dbReference>
<dbReference type="EC" id="2.7.13.3" evidence="2"/>
<proteinExistence type="predicted"/>
<feature type="transmembrane region" description="Helical" evidence="6">
    <location>
        <begin position="133"/>
        <end position="155"/>
    </location>
</feature>
<evidence type="ECO:0000313" key="8">
    <source>
        <dbReference type="EMBL" id="ALJ26609.1"/>
    </source>
</evidence>
<keyword evidence="9" id="KW-1185">Reference proteome</keyword>
<evidence type="ECO:0000256" key="6">
    <source>
        <dbReference type="SAM" id="Phobius"/>
    </source>
</evidence>
<accession>A0A0S1AUW9</accession>
<dbReference type="PATRIC" id="fig|128780.6.peg.147"/>
<dbReference type="InterPro" id="IPR036097">
    <property type="entry name" value="HisK_dim/P_sf"/>
</dbReference>
<dbReference type="SUPFAM" id="SSF47384">
    <property type="entry name" value="Homodimeric domain of signal transducing histidine kinase"/>
    <property type="match status" value="1"/>
</dbReference>
<evidence type="ECO:0000256" key="1">
    <source>
        <dbReference type="ARBA" id="ARBA00000085"/>
    </source>
</evidence>
<evidence type="ECO:0000256" key="2">
    <source>
        <dbReference type="ARBA" id="ARBA00012438"/>
    </source>
</evidence>
<keyword evidence="6" id="KW-1133">Transmembrane helix</keyword>
<dbReference type="GO" id="GO:0000155">
    <property type="term" value="F:phosphorelay sensor kinase activity"/>
    <property type="evidence" value="ECO:0007669"/>
    <property type="project" value="InterPro"/>
</dbReference>
<evidence type="ECO:0000256" key="5">
    <source>
        <dbReference type="ARBA" id="ARBA00022777"/>
    </source>
</evidence>
<dbReference type="CDD" id="cd00082">
    <property type="entry name" value="HisKA"/>
    <property type="match status" value="1"/>
</dbReference>
<keyword evidence="4" id="KW-0808">Transferase</keyword>
<gene>
    <name evidence="8" type="ORF">AOT14_01470</name>
</gene>
<dbReference type="InterPro" id="IPR036890">
    <property type="entry name" value="HATPase_C_sf"/>
</dbReference>
<dbReference type="KEGG" id="sacz:AOT14_01470"/>
<evidence type="ECO:0000259" key="7">
    <source>
        <dbReference type="SMART" id="SM00388"/>
    </source>
</evidence>
<dbReference type="InterPro" id="IPR003661">
    <property type="entry name" value="HisK_dim/P_dom"/>
</dbReference>
<evidence type="ECO:0000256" key="3">
    <source>
        <dbReference type="ARBA" id="ARBA00022553"/>
    </source>
</evidence>
<dbReference type="Pfam" id="PF00512">
    <property type="entry name" value="HisKA"/>
    <property type="match status" value="1"/>
</dbReference>
<dbReference type="Gene3D" id="3.30.565.10">
    <property type="entry name" value="Histidine kinase-like ATPase, C-terminal domain"/>
    <property type="match status" value="1"/>
</dbReference>
<evidence type="ECO:0000256" key="4">
    <source>
        <dbReference type="ARBA" id="ARBA00022679"/>
    </source>
</evidence>
<keyword evidence="6" id="KW-0472">Membrane</keyword>
<sequence length="407" mass="44200">MRRRSLRHALVRRWMLFAALLSLLFAGATLLLLFVLEDSFIDRRLRTVAATLPADMRTPALPEHFQWVAFDRLPAAERQRLGDRGAGTITEFRRDDGRYVHALRLSAADGTRAVLLYDVTGELTVTAGLRAGLGPAAAVFGSTLLCAWLLANAFVGRAQRHARRLLSQVRSAPDPASLDALAGAEPVHEFAEILRLHADVWRGRHQAVERERQTLAFLAHELRTPLQSARTSLALLEEATAATPSSPALSRLRRALSRLERAGNAILWLSADTVLCGGQPTPARPVLDELVDELQPLAGARAQAFDVRIAPGLCWDAPREVVETLLANLLLNAIQHGDAGVIGVEADAGRLVICNRQAAADVPGFGLGLEIARRLAARVGWRLEMQVAAGMARCELRWPAATSGTGQ</sequence>
<protein>
    <recommendedName>
        <fullName evidence="2">histidine kinase</fullName>
        <ecNumber evidence="2">2.7.13.3</ecNumber>
    </recommendedName>
</protein>
<dbReference type="OrthoDB" id="8807260at2"/>
<dbReference type="PANTHER" id="PTHR45436">
    <property type="entry name" value="SENSOR HISTIDINE KINASE YKOH"/>
    <property type="match status" value="1"/>
</dbReference>
<dbReference type="SMART" id="SM00388">
    <property type="entry name" value="HisKA"/>
    <property type="match status" value="1"/>
</dbReference>
<keyword evidence="5 8" id="KW-0418">Kinase</keyword>
<organism evidence="8 9">
    <name type="scientific">Stenotrophomonas acidaminiphila</name>
    <dbReference type="NCBI Taxonomy" id="128780"/>
    <lineage>
        <taxon>Bacteria</taxon>
        <taxon>Pseudomonadati</taxon>
        <taxon>Pseudomonadota</taxon>
        <taxon>Gammaproteobacteria</taxon>
        <taxon>Lysobacterales</taxon>
        <taxon>Lysobacteraceae</taxon>
        <taxon>Stenotrophomonas</taxon>
    </lineage>
</organism>